<dbReference type="EMBL" id="CP137757">
    <property type="protein sequence ID" value="WPF25541.1"/>
    <property type="molecule type" value="Genomic_DNA"/>
</dbReference>
<dbReference type="Proteomes" id="UP001174314">
    <property type="component" value="Chromosome"/>
</dbReference>
<protein>
    <submittedName>
        <fullName evidence="1">Uncharacterized protein</fullName>
    </submittedName>
</protein>
<keyword evidence="2" id="KW-1185">Reference proteome</keyword>
<evidence type="ECO:0000313" key="2">
    <source>
        <dbReference type="Proteomes" id="UP001174314"/>
    </source>
</evidence>
<dbReference type="KEGG" id="cpsk:Q0N40_03050"/>
<evidence type="ECO:0000313" key="1">
    <source>
        <dbReference type="EMBL" id="WPF25541.1"/>
    </source>
</evidence>
<organism evidence="1 2">
    <name type="scientific">Corynebacterium pseudokroppenstedtii</name>
    <dbReference type="NCBI Taxonomy" id="2804917"/>
    <lineage>
        <taxon>Bacteria</taxon>
        <taxon>Bacillati</taxon>
        <taxon>Actinomycetota</taxon>
        <taxon>Actinomycetes</taxon>
        <taxon>Mycobacteriales</taxon>
        <taxon>Corynebacteriaceae</taxon>
        <taxon>Corynebacterium</taxon>
    </lineage>
</organism>
<sequence>MGKRKKRTSRQRAVSAYSYSSADVTVRRPCDGDSGCDEKRKPCPFRDAEAAYEAQYYARLEARKKGVLFNETPSAMGATALHKEVAKCLEKGPKKKCCHSSPRCMRCPYVFAQLRKVDTAELDDDNLKRTLQKLRNRR</sequence>
<proteinExistence type="predicted"/>
<dbReference type="RefSeq" id="WP_236883006.1">
    <property type="nucleotide sequence ID" value="NZ_CP137757.1"/>
</dbReference>
<gene>
    <name evidence="1" type="ORF">Q0N40_03050</name>
</gene>
<reference evidence="1 2" key="1">
    <citation type="submission" date="2023-10" db="EMBL/GenBank/DDBJ databases">
        <title>complete genome sequence of Corynebacterium pseudokroppenstedtii P15-C1.</title>
        <authorList>
            <person name="Bruggemann H."/>
            <person name="Poehlein A."/>
        </authorList>
    </citation>
    <scope>NUCLEOTIDE SEQUENCE [LARGE SCALE GENOMIC DNA]</scope>
    <source>
        <strain evidence="1 2">P15_C1</strain>
    </source>
</reference>
<accession>A0AAU0PZV3</accession>
<name>A0AAU0PZV3_9CORY</name>
<dbReference type="AlphaFoldDB" id="A0AAU0PZV3"/>